<accession>A0A554X2G7</accession>
<dbReference type="RefSeq" id="WP_143901888.1">
    <property type="nucleotide sequence ID" value="NZ_VJOL01000017.1"/>
</dbReference>
<reference evidence="1 2" key="1">
    <citation type="submission" date="2019-07" db="EMBL/GenBank/DDBJ databases">
        <title>Tepidimonas thermarum AA-1 draft genome.</title>
        <authorList>
            <person name="Da Costa M.S."/>
            <person name="Froufe H.J.C."/>
            <person name="Egas C."/>
            <person name="Albuquerque L."/>
        </authorList>
    </citation>
    <scope>NUCLEOTIDE SEQUENCE [LARGE SCALE GENOMIC DNA]</scope>
    <source>
        <strain evidence="1 2">AA-1</strain>
    </source>
</reference>
<dbReference type="Proteomes" id="UP000318542">
    <property type="component" value="Unassembled WGS sequence"/>
</dbReference>
<gene>
    <name evidence="1" type="ORF">Tther_01174</name>
</gene>
<dbReference type="AlphaFoldDB" id="A0A554X2G7"/>
<name>A0A554X2G7_9BURK</name>
<evidence type="ECO:0008006" key="3">
    <source>
        <dbReference type="Google" id="ProtNLM"/>
    </source>
</evidence>
<protein>
    <recommendedName>
        <fullName evidence="3">Ferric uptake regulation protein</fullName>
    </recommendedName>
</protein>
<keyword evidence="2" id="KW-1185">Reference proteome</keyword>
<dbReference type="OrthoDB" id="8659436at2"/>
<dbReference type="InterPro" id="IPR036390">
    <property type="entry name" value="WH_DNA-bd_sf"/>
</dbReference>
<dbReference type="InterPro" id="IPR036388">
    <property type="entry name" value="WH-like_DNA-bd_sf"/>
</dbReference>
<sequence length="168" mass="18462">MTDPLPAPLTDRLRAHGLRLSRATRAAVALLAQPPRRVWRHATLQQALQAQGIVVDRVTLYRLLERLHAAGLVRCLAGDDPQQRARAWVWCDDGAHPALHAVWACDTCQRRLDLDELPEALQQAAHLWQAQLEALGHQGARLDLAWHGVCRDCAPTDSAPGATGHTAP</sequence>
<dbReference type="EMBL" id="VJOL01000017">
    <property type="protein sequence ID" value="TSE30040.1"/>
    <property type="molecule type" value="Genomic_DNA"/>
</dbReference>
<evidence type="ECO:0000313" key="1">
    <source>
        <dbReference type="EMBL" id="TSE30040.1"/>
    </source>
</evidence>
<proteinExistence type="predicted"/>
<dbReference type="Gene3D" id="1.10.10.10">
    <property type="entry name" value="Winged helix-like DNA-binding domain superfamily/Winged helix DNA-binding domain"/>
    <property type="match status" value="1"/>
</dbReference>
<dbReference type="SUPFAM" id="SSF46785">
    <property type="entry name" value="Winged helix' DNA-binding domain"/>
    <property type="match status" value="1"/>
</dbReference>
<comment type="caution">
    <text evidence="1">The sequence shown here is derived from an EMBL/GenBank/DDBJ whole genome shotgun (WGS) entry which is preliminary data.</text>
</comment>
<organism evidence="1 2">
    <name type="scientific">Tepidimonas thermarum</name>
    <dbReference type="NCBI Taxonomy" id="335431"/>
    <lineage>
        <taxon>Bacteria</taxon>
        <taxon>Pseudomonadati</taxon>
        <taxon>Pseudomonadota</taxon>
        <taxon>Betaproteobacteria</taxon>
        <taxon>Burkholderiales</taxon>
        <taxon>Tepidimonas</taxon>
    </lineage>
</organism>
<evidence type="ECO:0000313" key="2">
    <source>
        <dbReference type="Proteomes" id="UP000318542"/>
    </source>
</evidence>